<organism evidence="1 2">
    <name type="scientific">Methylobacterium radiodurans</name>
    <dbReference type="NCBI Taxonomy" id="2202828"/>
    <lineage>
        <taxon>Bacteria</taxon>
        <taxon>Pseudomonadati</taxon>
        <taxon>Pseudomonadota</taxon>
        <taxon>Alphaproteobacteria</taxon>
        <taxon>Hyphomicrobiales</taxon>
        <taxon>Methylobacteriaceae</taxon>
        <taxon>Methylobacterium</taxon>
    </lineage>
</organism>
<accession>A0A2U8VUD9</accession>
<sequence length="68" mass="7368">MPFAGRVVSDIGAKAAGYMANPALRREGAGRAAPPRDRRAAVAWPPSRDARFVTTLRPQARPIRNRDG</sequence>
<reference evidence="1 2" key="1">
    <citation type="submission" date="2018-05" db="EMBL/GenBank/DDBJ databases">
        <title>Complete Genome Sequence of Methylobacterium sp. 17Sr1-43.</title>
        <authorList>
            <person name="Srinivasan S."/>
        </authorList>
    </citation>
    <scope>NUCLEOTIDE SEQUENCE [LARGE SCALE GENOMIC DNA]</scope>
    <source>
        <strain evidence="1 2">17Sr1-43</strain>
    </source>
</reference>
<dbReference type="KEGG" id="meti:DK427_15760"/>
<protein>
    <submittedName>
        <fullName evidence="1">Uncharacterized protein</fullName>
    </submittedName>
</protein>
<dbReference type="EMBL" id="CP029551">
    <property type="protein sequence ID" value="AWN37008.1"/>
    <property type="molecule type" value="Genomic_DNA"/>
</dbReference>
<evidence type="ECO:0000313" key="2">
    <source>
        <dbReference type="Proteomes" id="UP000246058"/>
    </source>
</evidence>
<gene>
    <name evidence="1" type="ORF">DK427_15760</name>
</gene>
<keyword evidence="2" id="KW-1185">Reference proteome</keyword>
<name>A0A2U8VUD9_9HYPH</name>
<dbReference type="Proteomes" id="UP000246058">
    <property type="component" value="Chromosome"/>
</dbReference>
<evidence type="ECO:0000313" key="1">
    <source>
        <dbReference type="EMBL" id="AWN37008.1"/>
    </source>
</evidence>
<dbReference type="AlphaFoldDB" id="A0A2U8VUD9"/>
<proteinExistence type="predicted"/>